<name>A0A1H6TK96_9BACT</name>
<dbReference type="Pfam" id="PF13855">
    <property type="entry name" value="LRR_8"/>
    <property type="match status" value="1"/>
</dbReference>
<evidence type="ECO:0000256" key="1">
    <source>
        <dbReference type="ARBA" id="ARBA00022614"/>
    </source>
</evidence>
<keyword evidence="4" id="KW-1185">Reference proteome</keyword>
<dbReference type="PROSITE" id="PS51450">
    <property type="entry name" value="LRR"/>
    <property type="match status" value="2"/>
</dbReference>
<dbReference type="InterPro" id="IPR001611">
    <property type="entry name" value="Leu-rich_rpt"/>
</dbReference>
<keyword evidence="2" id="KW-0677">Repeat</keyword>
<proteinExistence type="predicted"/>
<evidence type="ECO:0000256" key="2">
    <source>
        <dbReference type="ARBA" id="ARBA00022737"/>
    </source>
</evidence>
<dbReference type="PANTHER" id="PTHR48051">
    <property type="match status" value="1"/>
</dbReference>
<dbReference type="InterPro" id="IPR050216">
    <property type="entry name" value="LRR_domain-containing"/>
</dbReference>
<dbReference type="PANTHER" id="PTHR48051:SF1">
    <property type="entry name" value="RAS SUPPRESSOR PROTEIN 1"/>
    <property type="match status" value="1"/>
</dbReference>
<dbReference type="OrthoDB" id="922532at2"/>
<evidence type="ECO:0000313" key="4">
    <source>
        <dbReference type="Proteomes" id="UP000199532"/>
    </source>
</evidence>
<dbReference type="Pfam" id="PF13516">
    <property type="entry name" value="LRR_6"/>
    <property type="match status" value="2"/>
</dbReference>
<organism evidence="3 4">
    <name type="scientific">Dyadobacter koreensis</name>
    <dbReference type="NCBI Taxonomy" id="408657"/>
    <lineage>
        <taxon>Bacteria</taxon>
        <taxon>Pseudomonadati</taxon>
        <taxon>Bacteroidota</taxon>
        <taxon>Cytophagia</taxon>
        <taxon>Cytophagales</taxon>
        <taxon>Spirosomataceae</taxon>
        <taxon>Dyadobacter</taxon>
    </lineage>
</organism>
<accession>A0A1H6TK96</accession>
<dbReference type="GO" id="GO:0005737">
    <property type="term" value="C:cytoplasm"/>
    <property type="evidence" value="ECO:0007669"/>
    <property type="project" value="TreeGrafter"/>
</dbReference>
<dbReference type="InterPro" id="IPR003591">
    <property type="entry name" value="Leu-rich_rpt_typical-subtyp"/>
</dbReference>
<sequence>MKIILAFFFTLLAGGAVGQARIMTRDEAENKKFHPDMQPVSYSTEGDAISVQRLQFFLKESLGTVISEQADPGIGVFAQVFVNAGGGIDYLIFDAEQIKGYDKDSLNKIIKEKFVAVTNSWQLSVAPEKPFQLATFNFFGKKLAYRKVRHTDSSVVDVPYAQAFADSLKVKRIFFNDLELTNVPEVIYRFPNTEELYLNSNRLVDVNIDFSRFPKLKQLHLQNNEITNDGLILSQNNSLNTLNLRDNKLTDIPIAVRNCKELSSLWLGGNSLSALSNRSFRKLKQIKDLNFYKSGLAVLPKGIRKMKNLEVLDLYYNQFEKLPNSLTKLKKLTHLAISYNQLKTLPPKMNRLKNVHTLYAHHNRLSALPESVSRMNKVNILDLGFNWFTNFPAEVASLKGLKELDISSNNFAAFPEKLLDIKELDKVYLQGNPFVSEDINTRYKRQLGVLKEKKVEVFY</sequence>
<gene>
    <name evidence="3" type="ORF">SAMN04487995_2077</name>
</gene>
<reference evidence="3 4" key="1">
    <citation type="submission" date="2016-10" db="EMBL/GenBank/DDBJ databases">
        <authorList>
            <person name="de Groot N.N."/>
        </authorList>
    </citation>
    <scope>NUCLEOTIDE SEQUENCE [LARGE SCALE GENOMIC DNA]</scope>
    <source>
        <strain evidence="3 4">DSM 19938</strain>
    </source>
</reference>
<dbReference type="Proteomes" id="UP000199532">
    <property type="component" value="Unassembled WGS sequence"/>
</dbReference>
<dbReference type="SUPFAM" id="SSF52058">
    <property type="entry name" value="L domain-like"/>
    <property type="match status" value="1"/>
</dbReference>
<dbReference type="AlphaFoldDB" id="A0A1H6TK96"/>
<keyword evidence="1" id="KW-0433">Leucine-rich repeat</keyword>
<dbReference type="SMART" id="SM00369">
    <property type="entry name" value="LRR_TYP"/>
    <property type="match status" value="6"/>
</dbReference>
<dbReference type="SMART" id="SM00364">
    <property type="entry name" value="LRR_BAC"/>
    <property type="match status" value="5"/>
</dbReference>
<dbReference type="Gene3D" id="3.80.10.10">
    <property type="entry name" value="Ribonuclease Inhibitor"/>
    <property type="match status" value="1"/>
</dbReference>
<evidence type="ECO:0000313" key="3">
    <source>
        <dbReference type="EMBL" id="SEI76182.1"/>
    </source>
</evidence>
<protein>
    <submittedName>
        <fullName evidence="3">Leucine rich repeat-containing protein</fullName>
    </submittedName>
</protein>
<dbReference type="RefSeq" id="WP_090335087.1">
    <property type="nucleotide sequence ID" value="NZ_FNXY01000003.1"/>
</dbReference>
<dbReference type="EMBL" id="FNXY01000003">
    <property type="protein sequence ID" value="SEI76182.1"/>
    <property type="molecule type" value="Genomic_DNA"/>
</dbReference>
<dbReference type="InterPro" id="IPR032675">
    <property type="entry name" value="LRR_dom_sf"/>
</dbReference>